<dbReference type="PANTHER" id="PTHR43105:SF9">
    <property type="entry name" value="NADPH-FE(3+) OXIDOREDUCTASE SUBUNIT ALPHA"/>
    <property type="match status" value="1"/>
</dbReference>
<dbReference type="Pfam" id="PF04879">
    <property type="entry name" value="Molybdop_Fe4S4"/>
    <property type="match status" value="1"/>
</dbReference>
<dbReference type="Gene3D" id="2.40.40.20">
    <property type="match status" value="1"/>
</dbReference>
<feature type="domain" description="4Fe-4S Mo/W bis-MGD-type" evidence="11">
    <location>
        <begin position="25"/>
        <end position="85"/>
    </location>
</feature>
<dbReference type="GO" id="GO:0051539">
    <property type="term" value="F:4 iron, 4 sulfur cluster binding"/>
    <property type="evidence" value="ECO:0007669"/>
    <property type="project" value="UniProtKB-KW"/>
</dbReference>
<dbReference type="Pfam" id="PF00384">
    <property type="entry name" value="Molybdopterin"/>
    <property type="match status" value="1"/>
</dbReference>
<keyword evidence="8" id="KW-0408">Iron</keyword>
<accession>A0A8H9IGI8</accession>
<dbReference type="PROSITE" id="PS51669">
    <property type="entry name" value="4FE4S_MOW_BIS_MGD"/>
    <property type="match status" value="1"/>
</dbReference>
<dbReference type="InterPro" id="IPR041957">
    <property type="entry name" value="CT_Nitrate-R-NapA-like"/>
</dbReference>
<dbReference type="Gene3D" id="3.40.50.740">
    <property type="match status" value="1"/>
</dbReference>
<dbReference type="GO" id="GO:0045333">
    <property type="term" value="P:cellular respiration"/>
    <property type="evidence" value="ECO:0007669"/>
    <property type="project" value="UniProtKB-ARBA"/>
</dbReference>
<dbReference type="PROSITE" id="PS00551">
    <property type="entry name" value="MOLYBDOPTERIN_PROK_1"/>
    <property type="match status" value="1"/>
</dbReference>
<comment type="cofactor">
    <cofactor evidence="2">
        <name>[4Fe-4S] cluster</name>
        <dbReference type="ChEBI" id="CHEBI:49883"/>
    </cofactor>
</comment>
<dbReference type="GO" id="GO:0043546">
    <property type="term" value="F:molybdopterin cofactor binding"/>
    <property type="evidence" value="ECO:0007669"/>
    <property type="project" value="InterPro"/>
</dbReference>
<dbReference type="GO" id="GO:0046872">
    <property type="term" value="F:metal ion binding"/>
    <property type="evidence" value="ECO:0007669"/>
    <property type="project" value="UniProtKB-KW"/>
</dbReference>
<dbReference type="InterPro" id="IPR050123">
    <property type="entry name" value="Prok_molybdopt-oxidoreductase"/>
</dbReference>
<protein>
    <submittedName>
        <fullName evidence="12">Nitrate reductase</fullName>
    </submittedName>
</protein>
<comment type="caution">
    <text evidence="12">The sequence shown here is derived from an EMBL/GenBank/DDBJ whole genome shotgun (WGS) entry which is preliminary data.</text>
</comment>
<dbReference type="Pfam" id="PF01568">
    <property type="entry name" value="Molydop_binding"/>
    <property type="match status" value="1"/>
</dbReference>
<evidence type="ECO:0000256" key="4">
    <source>
        <dbReference type="ARBA" id="ARBA00022485"/>
    </source>
</evidence>
<dbReference type="SUPFAM" id="SSF50692">
    <property type="entry name" value="ADC-like"/>
    <property type="match status" value="1"/>
</dbReference>
<keyword evidence="10" id="KW-0534">Nitrate assimilation</keyword>
<reference evidence="12" key="1">
    <citation type="journal article" date="2014" name="Int. J. Syst. Evol. Microbiol.">
        <title>Complete genome sequence of Corynebacterium casei LMG S-19264T (=DSM 44701T), isolated from a smear-ripened cheese.</title>
        <authorList>
            <consortium name="US DOE Joint Genome Institute (JGI-PGF)"/>
            <person name="Walter F."/>
            <person name="Albersmeier A."/>
            <person name="Kalinowski J."/>
            <person name="Ruckert C."/>
        </authorList>
    </citation>
    <scope>NUCLEOTIDE SEQUENCE</scope>
    <source>
        <strain evidence="12">KCTC 32337</strain>
    </source>
</reference>
<evidence type="ECO:0000256" key="10">
    <source>
        <dbReference type="ARBA" id="ARBA00023063"/>
    </source>
</evidence>
<dbReference type="GO" id="GO:0016020">
    <property type="term" value="C:membrane"/>
    <property type="evidence" value="ECO:0007669"/>
    <property type="project" value="TreeGrafter"/>
</dbReference>
<evidence type="ECO:0000256" key="2">
    <source>
        <dbReference type="ARBA" id="ARBA00001966"/>
    </source>
</evidence>
<dbReference type="Gene3D" id="2.20.25.90">
    <property type="entry name" value="ADC-like domains"/>
    <property type="match status" value="1"/>
</dbReference>
<evidence type="ECO:0000256" key="1">
    <source>
        <dbReference type="ARBA" id="ARBA00001942"/>
    </source>
</evidence>
<dbReference type="InterPro" id="IPR006656">
    <property type="entry name" value="Mopterin_OxRdtase"/>
</dbReference>
<dbReference type="InterPro" id="IPR041854">
    <property type="entry name" value="BFD-like_2Fe2S-bd_dom_sf"/>
</dbReference>
<dbReference type="InterPro" id="IPR007419">
    <property type="entry name" value="BFD-like_2Fe2S-bd_dom"/>
</dbReference>
<name>A0A8H9IGI8_9ALTE</name>
<evidence type="ECO:0000256" key="8">
    <source>
        <dbReference type="ARBA" id="ARBA00023004"/>
    </source>
</evidence>
<sequence>MTDQSSTSPLSSLAQASPAAASTCSQLNTTTCPYCGVGCGVDVTSIIQGESAQLDSVQGTASHPANFGRLCVKGSKLAETNGKEGRLFKPLINGKASHWDAAISTVANKFADVIQKHGPDAVAFYVSGQLLTEDYYVANKFMKGYIGSGNIDTNSRLCMSSAVAAYKRAFGADTVPCNYEDLEQSELLVLVGSNAAWTHPVLFQRIERAKKLNPNMRLVFIDPRRTASCEAGDLHIPIKPGTDVALFNGLLRYIKSNDHLDSAYISAFTEGYDDSIAACDAWTVEAVADYCDVDTVQVEQFYQLFASSDSTVSFYSMGVNQSTSGVDKANAIINCHLATGKIGRAGCGPFSITGQPNAMGGREVGGLANMLACHMDIGNAEHRSIVQNYWQSPTIVPEVGLKAVDMFDAIEQGKVKAIWVMATNPMVSMPNRHKIKAALAKCEMVVVSDCVANNDTIAMADVVLPATGWSEKNGTVTNSERRISRQRGFLPPTGEARHDWQIICDVAKEMGFTSGFNYSHPREIFDEYCGLTAEKNNGSRDLDLSGLRGLTPAQYDNLAPIQWPVNKENPDGVKRMFTDGRYFTASKKAQFIALQPKAPQQLTSAKFPHVLNSGRVRDQWHTMTRTGTSADLTSHIGRASVSMNQKDALQLGVEQGDLLALSSKVSASASASASASESASASASESKSQSQSQVILPVKIDDGQRKGEFFAPIHWSEQNNSSANISHLFSDANDPISGQPELKHAAISATKVRYSHHGNIFISAQATQRIALIQALCAELDYWRISKIVGGEMLTFATGRITQENAENTAPVFVLKELMQGVSKAQYSWAAYQGESLQNLYALQGDTLQFAAFSDVQPVESNSQWISALLTADSVSIEQKAALLRAKPDEEFNQGRLICSCFKVGINPITQEIKSGCNSVDGLGDKLKCGTNCGSCKSELQQLINEHSEPNNALAQTSANHTTSQSTSANVSNKQHIGERIAVETIL</sequence>
<dbReference type="InterPro" id="IPR006657">
    <property type="entry name" value="MoPterin_dinucl-bd_dom"/>
</dbReference>
<keyword evidence="5" id="KW-0500">Molybdenum</keyword>
<evidence type="ECO:0000256" key="5">
    <source>
        <dbReference type="ARBA" id="ARBA00022505"/>
    </source>
</evidence>
<evidence type="ECO:0000256" key="7">
    <source>
        <dbReference type="ARBA" id="ARBA00023002"/>
    </source>
</evidence>
<dbReference type="CDD" id="cd02754">
    <property type="entry name" value="MopB_Nitrate-R-NapA-like"/>
    <property type="match status" value="1"/>
</dbReference>
<reference evidence="12" key="2">
    <citation type="submission" date="2020-09" db="EMBL/GenBank/DDBJ databases">
        <authorList>
            <person name="Sun Q."/>
            <person name="Kim S."/>
        </authorList>
    </citation>
    <scope>NUCLEOTIDE SEQUENCE</scope>
    <source>
        <strain evidence="12">KCTC 32337</strain>
    </source>
</reference>
<dbReference type="SUPFAM" id="SSF53706">
    <property type="entry name" value="Formate dehydrogenase/DMSO reductase, domains 1-3"/>
    <property type="match status" value="1"/>
</dbReference>
<dbReference type="InterPro" id="IPR006963">
    <property type="entry name" value="Mopterin_OxRdtase_4Fe-4S_dom"/>
</dbReference>
<evidence type="ECO:0000256" key="3">
    <source>
        <dbReference type="ARBA" id="ARBA00008747"/>
    </source>
</evidence>
<keyword evidence="9" id="KW-0411">Iron-sulfur</keyword>
<evidence type="ECO:0000256" key="6">
    <source>
        <dbReference type="ARBA" id="ARBA00022723"/>
    </source>
</evidence>
<dbReference type="InterPro" id="IPR027467">
    <property type="entry name" value="MopterinOxRdtase_cofactor_BS"/>
</dbReference>
<organism evidence="12 13">
    <name type="scientific">Paraglaciecola chathamensis</name>
    <dbReference type="NCBI Taxonomy" id="368405"/>
    <lineage>
        <taxon>Bacteria</taxon>
        <taxon>Pseudomonadati</taxon>
        <taxon>Pseudomonadota</taxon>
        <taxon>Gammaproteobacteria</taxon>
        <taxon>Alteromonadales</taxon>
        <taxon>Alteromonadaceae</taxon>
        <taxon>Paraglaciecola</taxon>
    </lineage>
</organism>
<evidence type="ECO:0000259" key="11">
    <source>
        <dbReference type="PROSITE" id="PS51669"/>
    </source>
</evidence>
<dbReference type="AlphaFoldDB" id="A0A8H9IGI8"/>
<dbReference type="Gene3D" id="3.40.228.10">
    <property type="entry name" value="Dimethylsulfoxide Reductase, domain 2"/>
    <property type="match status" value="1"/>
</dbReference>
<dbReference type="SMART" id="SM00926">
    <property type="entry name" value="Molybdop_Fe4S4"/>
    <property type="match status" value="1"/>
</dbReference>
<dbReference type="GO" id="GO:0016491">
    <property type="term" value="F:oxidoreductase activity"/>
    <property type="evidence" value="ECO:0007669"/>
    <property type="project" value="UniProtKB-KW"/>
</dbReference>
<dbReference type="Pfam" id="PF04324">
    <property type="entry name" value="Fer2_BFD"/>
    <property type="match status" value="1"/>
</dbReference>
<keyword evidence="6" id="KW-0479">Metal-binding</keyword>
<dbReference type="GO" id="GO:0042128">
    <property type="term" value="P:nitrate assimilation"/>
    <property type="evidence" value="ECO:0007669"/>
    <property type="project" value="UniProtKB-KW"/>
</dbReference>
<dbReference type="GO" id="GO:1990204">
    <property type="term" value="C:oxidoreductase complex"/>
    <property type="evidence" value="ECO:0007669"/>
    <property type="project" value="UniProtKB-ARBA"/>
</dbReference>
<dbReference type="PANTHER" id="PTHR43105">
    <property type="entry name" value="RESPIRATORY NITRATE REDUCTASE"/>
    <property type="match status" value="1"/>
</dbReference>
<gene>
    <name evidence="12" type="primary">nasA</name>
    <name evidence="12" type="ORF">GCM10011274_23000</name>
</gene>
<dbReference type="EMBL" id="BMZC01000005">
    <property type="protein sequence ID" value="GGZ64164.1"/>
    <property type="molecule type" value="Genomic_DNA"/>
</dbReference>
<keyword evidence="4" id="KW-0004">4Fe-4S</keyword>
<dbReference type="Gene3D" id="1.10.10.1100">
    <property type="entry name" value="BFD-like [2Fe-2S]-binding domain"/>
    <property type="match status" value="1"/>
</dbReference>
<comment type="similarity">
    <text evidence="3">Belongs to the prokaryotic molybdopterin-containing oxidoreductase family. NasA/NapA/NarB subfamily.</text>
</comment>
<dbReference type="RefSeq" id="WP_191866075.1">
    <property type="nucleotide sequence ID" value="NZ_BMZC01000005.1"/>
</dbReference>
<evidence type="ECO:0000313" key="12">
    <source>
        <dbReference type="EMBL" id="GGZ64164.1"/>
    </source>
</evidence>
<keyword evidence="7" id="KW-0560">Oxidoreductase</keyword>
<dbReference type="CDD" id="cd02791">
    <property type="entry name" value="MopB_CT_Nitrate-R-NapA-like"/>
    <property type="match status" value="1"/>
</dbReference>
<evidence type="ECO:0000313" key="13">
    <source>
        <dbReference type="Proteomes" id="UP000622604"/>
    </source>
</evidence>
<dbReference type="InterPro" id="IPR009010">
    <property type="entry name" value="Asp_de-COase-like_dom_sf"/>
</dbReference>
<dbReference type="Proteomes" id="UP000622604">
    <property type="component" value="Unassembled WGS sequence"/>
</dbReference>
<proteinExistence type="inferred from homology"/>
<comment type="cofactor">
    <cofactor evidence="1">
        <name>Mo-bis(molybdopterin guanine dinucleotide)</name>
        <dbReference type="ChEBI" id="CHEBI:60539"/>
    </cofactor>
</comment>
<evidence type="ECO:0000256" key="9">
    <source>
        <dbReference type="ARBA" id="ARBA00023014"/>
    </source>
</evidence>